<name>A0A2K6GGS3_PROCO</name>
<evidence type="ECO:0000313" key="2">
    <source>
        <dbReference type="Proteomes" id="UP000233160"/>
    </source>
</evidence>
<dbReference type="GeneTree" id="ENSGT00500000044955"/>
<evidence type="ECO:0008006" key="3">
    <source>
        <dbReference type="Google" id="ProtNLM"/>
    </source>
</evidence>
<reference evidence="1" key="1">
    <citation type="submission" date="2025-08" db="UniProtKB">
        <authorList>
            <consortium name="Ensembl"/>
        </authorList>
    </citation>
    <scope>IDENTIFICATION</scope>
</reference>
<dbReference type="PANTHER" id="PTHR22426:SF1">
    <property type="entry name" value="LYSINE-RICH NUCLEOLAR PROTEIN 1"/>
    <property type="match status" value="1"/>
</dbReference>
<evidence type="ECO:0000313" key="1">
    <source>
        <dbReference type="Ensembl" id="ENSPCOP00000025416.1"/>
    </source>
</evidence>
<dbReference type="Proteomes" id="UP000233160">
    <property type="component" value="Unassembled WGS sequence"/>
</dbReference>
<accession>A0A2K6GGS3</accession>
<dbReference type="AlphaFoldDB" id="A0A2K6GGS3"/>
<sequence length="144" mass="16522">MDNKHINYGRRKALQEEIDHESGKTEASETRKWTGTQFGQCDTAGFENEEQKLKFLKLMGEFKNLPNMALSKKAGDTLQRDYHGATSWKYNRGAGLGFSTKPRKIFYVDRNASKSIKLEDQTLVFCPCPPQKVLRHMETKHPAL</sequence>
<keyword evidence="2" id="KW-1185">Reference proteome</keyword>
<proteinExistence type="predicted"/>
<reference evidence="1" key="2">
    <citation type="submission" date="2025-09" db="UniProtKB">
        <authorList>
            <consortium name="Ensembl"/>
        </authorList>
    </citation>
    <scope>IDENTIFICATION</scope>
</reference>
<dbReference type="OMA" id="SKMQTNT"/>
<protein>
    <recommendedName>
        <fullName evidence="3">Small acidic protein-like domain-containing protein</fullName>
    </recommendedName>
</protein>
<organism evidence="1 2">
    <name type="scientific">Propithecus coquereli</name>
    <name type="common">Coquerel's sifaka</name>
    <name type="synonym">Propithecus verreauxi coquereli</name>
    <dbReference type="NCBI Taxonomy" id="379532"/>
    <lineage>
        <taxon>Eukaryota</taxon>
        <taxon>Metazoa</taxon>
        <taxon>Chordata</taxon>
        <taxon>Craniata</taxon>
        <taxon>Vertebrata</taxon>
        <taxon>Euteleostomi</taxon>
        <taxon>Mammalia</taxon>
        <taxon>Eutheria</taxon>
        <taxon>Euarchontoglires</taxon>
        <taxon>Primates</taxon>
        <taxon>Strepsirrhini</taxon>
        <taxon>Lemuriformes</taxon>
        <taxon>Indriidae</taxon>
        <taxon>Propithecus</taxon>
    </lineage>
</organism>
<dbReference type="PANTHER" id="PTHR22426">
    <property type="entry name" value="ARGININE_SERINE-RICH COILED-COIL PROTEIN 2"/>
    <property type="match status" value="1"/>
</dbReference>
<dbReference type="Ensembl" id="ENSPCOT00000036108.1">
    <property type="protein sequence ID" value="ENSPCOP00000025416.1"/>
    <property type="gene ID" value="ENSPCOG00000024930.1"/>
</dbReference>